<dbReference type="AlphaFoldDB" id="A0A9W7TDW6"/>
<dbReference type="GO" id="GO:0006032">
    <property type="term" value="P:chitin catabolic process"/>
    <property type="evidence" value="ECO:0007669"/>
    <property type="project" value="TreeGrafter"/>
</dbReference>
<dbReference type="SUPFAM" id="SSF51445">
    <property type="entry name" value="(Trans)glycosidases"/>
    <property type="match status" value="1"/>
</dbReference>
<reference evidence="4" key="1">
    <citation type="submission" date="2021-02" db="EMBL/GenBank/DDBJ databases">
        <title>Comparative genomics reveals that relaxation of natural selection precedes convergent phenotypic evolution of cavefish.</title>
        <authorList>
            <person name="Peng Z."/>
        </authorList>
    </citation>
    <scope>NUCLEOTIDE SEQUENCE</scope>
    <source>
        <tissue evidence="4">Muscle</tissue>
    </source>
</reference>
<dbReference type="GO" id="GO:0005975">
    <property type="term" value="P:carbohydrate metabolic process"/>
    <property type="evidence" value="ECO:0007669"/>
    <property type="project" value="InterPro"/>
</dbReference>
<organism evidence="4 5">
    <name type="scientific">Triplophysa rosa</name>
    <name type="common">Cave loach</name>
    <dbReference type="NCBI Taxonomy" id="992332"/>
    <lineage>
        <taxon>Eukaryota</taxon>
        <taxon>Metazoa</taxon>
        <taxon>Chordata</taxon>
        <taxon>Craniata</taxon>
        <taxon>Vertebrata</taxon>
        <taxon>Euteleostomi</taxon>
        <taxon>Actinopterygii</taxon>
        <taxon>Neopterygii</taxon>
        <taxon>Teleostei</taxon>
        <taxon>Ostariophysi</taxon>
        <taxon>Cypriniformes</taxon>
        <taxon>Nemacheilidae</taxon>
        <taxon>Triplophysa</taxon>
    </lineage>
</organism>
<dbReference type="InterPro" id="IPR001223">
    <property type="entry name" value="Glyco_hydro18_cat"/>
</dbReference>
<dbReference type="GO" id="GO:0005576">
    <property type="term" value="C:extracellular region"/>
    <property type="evidence" value="ECO:0007669"/>
    <property type="project" value="TreeGrafter"/>
</dbReference>
<dbReference type="PROSITE" id="PS51910">
    <property type="entry name" value="GH18_2"/>
    <property type="match status" value="1"/>
</dbReference>
<dbReference type="InterPro" id="IPR017853">
    <property type="entry name" value="GH"/>
</dbReference>
<feature type="signal peptide" evidence="2">
    <location>
        <begin position="1"/>
        <end position="16"/>
    </location>
</feature>
<comment type="caution">
    <text evidence="4">The sequence shown here is derived from an EMBL/GenBank/DDBJ whole genome shotgun (WGS) entry which is preliminary data.</text>
</comment>
<proteinExistence type="predicted"/>
<keyword evidence="5" id="KW-1185">Reference proteome</keyword>
<dbReference type="InterPro" id="IPR011583">
    <property type="entry name" value="Chitinase_II/V-like_cat"/>
</dbReference>
<evidence type="ECO:0000313" key="5">
    <source>
        <dbReference type="Proteomes" id="UP001059041"/>
    </source>
</evidence>
<dbReference type="InterPro" id="IPR050314">
    <property type="entry name" value="Glycosyl_Hydrlase_18"/>
</dbReference>
<keyword evidence="2" id="KW-0732">Signal</keyword>
<accession>A0A9W7TDW6</accession>
<dbReference type="Pfam" id="PF00704">
    <property type="entry name" value="Glyco_hydro_18"/>
    <property type="match status" value="1"/>
</dbReference>
<feature type="chain" id="PRO_5040857068" evidence="2">
    <location>
        <begin position="17"/>
        <end position="416"/>
    </location>
</feature>
<gene>
    <name evidence="4" type="ORF">IRJ41_014985</name>
</gene>
<dbReference type="PANTHER" id="PTHR11177:SF404">
    <property type="entry name" value="HISTIDINE-RICH CARBOXYL TERMINUS PROTEIN 1 ISOFORM X1"/>
    <property type="match status" value="1"/>
</dbReference>
<evidence type="ECO:0000256" key="1">
    <source>
        <dbReference type="SAM" id="MobiDB-lite"/>
    </source>
</evidence>
<dbReference type="GO" id="GO:0008061">
    <property type="term" value="F:chitin binding"/>
    <property type="evidence" value="ECO:0007669"/>
    <property type="project" value="InterPro"/>
</dbReference>
<dbReference type="Proteomes" id="UP001059041">
    <property type="component" value="Linkage Group LG21"/>
</dbReference>
<feature type="non-terminal residue" evidence="4">
    <location>
        <position position="1"/>
    </location>
</feature>
<evidence type="ECO:0000256" key="2">
    <source>
        <dbReference type="SAM" id="SignalP"/>
    </source>
</evidence>
<feature type="compositionally biased region" description="Basic residues" evidence="1">
    <location>
        <begin position="376"/>
        <end position="400"/>
    </location>
</feature>
<evidence type="ECO:0000259" key="3">
    <source>
        <dbReference type="PROSITE" id="PS51910"/>
    </source>
</evidence>
<protein>
    <submittedName>
        <fullName evidence="4">Histidine-rich carboxyl terminus protein 1</fullName>
    </submittedName>
</protein>
<name>A0A9W7TDW6_TRIRA</name>
<feature type="compositionally biased region" description="Basic residues" evidence="1">
    <location>
        <begin position="342"/>
        <end position="362"/>
    </location>
</feature>
<dbReference type="GO" id="GO:0004568">
    <property type="term" value="F:chitinase activity"/>
    <property type="evidence" value="ECO:0007669"/>
    <property type="project" value="TreeGrafter"/>
</dbReference>
<feature type="domain" description="GH18" evidence="3">
    <location>
        <begin position="8"/>
        <end position="333"/>
    </location>
</feature>
<sequence length="416" mass="47903">LLTALVFFCLVIAVGAQREHRVTCYLDALTPRTREGPCTHIIVPSAWINDSLNLQSLSEDDFDALGKMKGRNPTLKILLGLEVEASRLELMFTSESSVGNFTHTSLSYLKEKRFDGLDLTWVNGPSSESSYSTELLRHFLKSLREAFEEETRSSDRTLLLSLSLSHQYDHSSAVGYDVRTLLQYVDFISLLPAHLEKDGPHINKTVQHWQDQQVDLQKLNLAFPAFLRRSSRRHHHHHHHPSNNDKNTEEGKKYHIHGVGLNLANRVCLAIKSREEFITLTSLSDEPSLVKEVSWLLQKGFGGVGVVFIDMDGFFNTECDSITQDERAIVESKMIMHHGRRVHGLGGHHHHHHRREHPHSHRDHQSNLSHRSHDISHHHRHRHHHRHGHHGHHHHHHHPHPTPQYVTSTERRLGLE</sequence>
<dbReference type="PANTHER" id="PTHR11177">
    <property type="entry name" value="CHITINASE"/>
    <property type="match status" value="1"/>
</dbReference>
<dbReference type="SMART" id="SM00636">
    <property type="entry name" value="Glyco_18"/>
    <property type="match status" value="1"/>
</dbReference>
<evidence type="ECO:0000313" key="4">
    <source>
        <dbReference type="EMBL" id="KAI7794332.1"/>
    </source>
</evidence>
<feature type="region of interest" description="Disordered" evidence="1">
    <location>
        <begin position="342"/>
        <end position="416"/>
    </location>
</feature>
<dbReference type="EMBL" id="JAFHDT010000021">
    <property type="protein sequence ID" value="KAI7794332.1"/>
    <property type="molecule type" value="Genomic_DNA"/>
</dbReference>
<dbReference type="Gene3D" id="3.20.20.80">
    <property type="entry name" value="Glycosidases"/>
    <property type="match status" value="1"/>
</dbReference>